<evidence type="ECO:0000256" key="1">
    <source>
        <dbReference type="SAM" id="MobiDB-lite"/>
    </source>
</evidence>
<feature type="region of interest" description="Disordered" evidence="1">
    <location>
        <begin position="411"/>
        <end position="435"/>
    </location>
</feature>
<feature type="compositionally biased region" description="Polar residues" evidence="1">
    <location>
        <begin position="94"/>
        <end position="103"/>
    </location>
</feature>
<evidence type="ECO:0000313" key="3">
    <source>
        <dbReference type="Proteomes" id="UP001150925"/>
    </source>
</evidence>
<feature type="compositionally biased region" description="Low complexity" evidence="1">
    <location>
        <begin position="39"/>
        <end position="54"/>
    </location>
</feature>
<dbReference type="Proteomes" id="UP001150925">
    <property type="component" value="Unassembled WGS sequence"/>
</dbReference>
<feature type="region of interest" description="Disordered" evidence="1">
    <location>
        <begin position="612"/>
        <end position="632"/>
    </location>
</feature>
<feature type="region of interest" description="Disordered" evidence="1">
    <location>
        <begin position="27"/>
        <end position="114"/>
    </location>
</feature>
<feature type="region of interest" description="Disordered" evidence="1">
    <location>
        <begin position="645"/>
        <end position="695"/>
    </location>
</feature>
<protein>
    <submittedName>
        <fullName evidence="2">Uncharacterized protein</fullName>
    </submittedName>
</protein>
<organism evidence="2 3">
    <name type="scientific">Dispira parvispora</name>
    <dbReference type="NCBI Taxonomy" id="1520584"/>
    <lineage>
        <taxon>Eukaryota</taxon>
        <taxon>Fungi</taxon>
        <taxon>Fungi incertae sedis</taxon>
        <taxon>Zoopagomycota</taxon>
        <taxon>Kickxellomycotina</taxon>
        <taxon>Dimargaritomycetes</taxon>
        <taxon>Dimargaritales</taxon>
        <taxon>Dimargaritaceae</taxon>
        <taxon>Dispira</taxon>
    </lineage>
</organism>
<feature type="compositionally biased region" description="Polar residues" evidence="1">
    <location>
        <begin position="680"/>
        <end position="695"/>
    </location>
</feature>
<name>A0A9W8ARY2_9FUNG</name>
<keyword evidence="3" id="KW-1185">Reference proteome</keyword>
<sequence length="695" mass="76593">AAFDNEAGEAKATPLSVSVSHRPSVVFVGEGNHTTPALPSVSTTPTTETQSITPVDLSHHDKEVSSGEATTTTGGDTEGEHGTEIPRELATKAESVSSSQSGRTDPDPTAEPISPYILPSRILLNRKHSLQNRGYCSPIGIQKRRNTVTGGRTEVYPIESVNHQESVVPLMSRRDSLPHLSKLPNKADPTSTGGKPREPQSLASSATSSDNDSNSQLMTSKRRRRRTVQLTWPVAVSPWGTFVAPSRSILVPMKSSIYPRGSLLPTTTRRRSDYSWVCEKFADQLQDPLSTASWVLSASREMHVSPLQCAEQQGGSVDTELYSQSSHLGDTSSADDVAAAQHLPLESDRRKGTSHSVEAHIPELPKDGDEAAVGNSPLDLKDSLGPLDLSHAKARKSSRIQLASLPNLPVAGGCRHRSRNFSGPGKEPVPSRRHRHLTTGQAAKCTDNQRETPIVLHHSVPYFVCIYDYDPRQTCRHDGLRYRPNSLRHCRSRRPIRTQSLRKLRDRRPISLIHRKSRSVLKRGDENPHLLFIAHHQCVPDTRDRPSLRPTGSVLRPQRNSAKSQAQLQIPRRVANRSSTDSDSSHDHSEKVRERVALHRVSKSLENLVLKSTKKDQSTPSTQHARRHKRHTVEIPSYNFKVRNIHKPGNGSHSYGDSKRVMTGTVSEEASSDDVPVNGLTHTLSPAQSTPMVTM</sequence>
<evidence type="ECO:0000313" key="2">
    <source>
        <dbReference type="EMBL" id="KAJ1958183.1"/>
    </source>
</evidence>
<feature type="region of interest" description="Disordered" evidence="1">
    <location>
        <begin position="1"/>
        <end position="20"/>
    </location>
</feature>
<feature type="region of interest" description="Disordered" evidence="1">
    <location>
        <begin position="541"/>
        <end position="597"/>
    </location>
</feature>
<dbReference type="OrthoDB" id="10430335at2759"/>
<feature type="compositionally biased region" description="Polar residues" evidence="1">
    <location>
        <begin position="310"/>
        <end position="334"/>
    </location>
</feature>
<comment type="caution">
    <text evidence="2">The sequence shown here is derived from an EMBL/GenBank/DDBJ whole genome shotgun (WGS) entry which is preliminary data.</text>
</comment>
<accession>A0A9W8ARY2</accession>
<reference evidence="2" key="1">
    <citation type="submission" date="2022-07" db="EMBL/GenBank/DDBJ databases">
        <title>Phylogenomic reconstructions and comparative analyses of Kickxellomycotina fungi.</title>
        <authorList>
            <person name="Reynolds N.K."/>
            <person name="Stajich J.E."/>
            <person name="Barry K."/>
            <person name="Grigoriev I.V."/>
            <person name="Crous P."/>
            <person name="Smith M.E."/>
        </authorList>
    </citation>
    <scope>NUCLEOTIDE SEQUENCE</scope>
    <source>
        <strain evidence="2">RSA 1196</strain>
    </source>
</reference>
<feature type="compositionally biased region" description="Basic and acidic residues" evidence="1">
    <location>
        <begin position="583"/>
        <end position="597"/>
    </location>
</feature>
<feature type="region of interest" description="Disordered" evidence="1">
    <location>
        <begin position="175"/>
        <end position="224"/>
    </location>
</feature>
<proteinExistence type="predicted"/>
<feature type="compositionally biased region" description="Basic and acidic residues" evidence="1">
    <location>
        <begin position="78"/>
        <end position="91"/>
    </location>
</feature>
<feature type="compositionally biased region" description="Low complexity" evidence="1">
    <location>
        <begin position="201"/>
        <end position="215"/>
    </location>
</feature>
<feature type="non-terminal residue" evidence="2">
    <location>
        <position position="1"/>
    </location>
</feature>
<feature type="region of interest" description="Disordered" evidence="1">
    <location>
        <begin position="310"/>
        <end position="335"/>
    </location>
</feature>
<gene>
    <name evidence="2" type="ORF">IWQ62_004941</name>
</gene>
<dbReference type="EMBL" id="JANBPY010001826">
    <property type="protein sequence ID" value="KAJ1958183.1"/>
    <property type="molecule type" value="Genomic_DNA"/>
</dbReference>
<dbReference type="AlphaFoldDB" id="A0A9W8ARY2"/>
<feature type="compositionally biased region" description="Polar residues" evidence="1">
    <location>
        <begin position="558"/>
        <end position="568"/>
    </location>
</feature>